<proteinExistence type="predicted"/>
<reference evidence="1 2" key="1">
    <citation type="journal article" date="2018" name="Proc. R. Soc. B">
        <title>A non-coding region near Follistatin controls head colour polymorphism in the Gouldian finch.</title>
        <authorList>
            <person name="Toomey M.B."/>
            <person name="Marques C.I."/>
            <person name="Andrade P."/>
            <person name="Araujo P.M."/>
            <person name="Sabatino S."/>
            <person name="Gazda M.A."/>
            <person name="Afonso S."/>
            <person name="Lopes R.J."/>
            <person name="Corbo J.C."/>
            <person name="Carneiro M."/>
        </authorList>
    </citation>
    <scope>NUCLEOTIDE SEQUENCE [LARGE SCALE GENOMIC DNA]</scope>
    <source>
        <strain evidence="1">Red01</strain>
        <tissue evidence="1">Muscle</tissue>
    </source>
</reference>
<organism evidence="1 2">
    <name type="scientific">Chloebia gouldiae</name>
    <name type="common">Gouldian finch</name>
    <name type="synonym">Erythrura gouldiae</name>
    <dbReference type="NCBI Taxonomy" id="44316"/>
    <lineage>
        <taxon>Eukaryota</taxon>
        <taxon>Metazoa</taxon>
        <taxon>Chordata</taxon>
        <taxon>Craniata</taxon>
        <taxon>Vertebrata</taxon>
        <taxon>Euteleostomi</taxon>
        <taxon>Archelosauria</taxon>
        <taxon>Archosauria</taxon>
        <taxon>Dinosauria</taxon>
        <taxon>Saurischia</taxon>
        <taxon>Theropoda</taxon>
        <taxon>Coelurosauria</taxon>
        <taxon>Aves</taxon>
        <taxon>Neognathae</taxon>
        <taxon>Neoaves</taxon>
        <taxon>Telluraves</taxon>
        <taxon>Australaves</taxon>
        <taxon>Passeriformes</taxon>
        <taxon>Passeroidea</taxon>
        <taxon>Passeridae</taxon>
        <taxon>Chloebia</taxon>
    </lineage>
</organism>
<accession>A0A3L8RV53</accession>
<evidence type="ECO:0000313" key="2">
    <source>
        <dbReference type="Proteomes" id="UP000276834"/>
    </source>
</evidence>
<gene>
    <name evidence="1" type="ORF">DV515_00016020</name>
</gene>
<evidence type="ECO:0000313" key="1">
    <source>
        <dbReference type="EMBL" id="RLV85384.1"/>
    </source>
</evidence>
<keyword evidence="2" id="KW-1185">Reference proteome</keyword>
<dbReference type="EMBL" id="QUSF01000243">
    <property type="protein sequence ID" value="RLV85384.1"/>
    <property type="molecule type" value="Genomic_DNA"/>
</dbReference>
<dbReference type="AlphaFoldDB" id="A0A3L8RV53"/>
<feature type="non-terminal residue" evidence="1">
    <location>
        <position position="1"/>
    </location>
</feature>
<protein>
    <submittedName>
        <fullName evidence="1">Uncharacterized protein</fullName>
    </submittedName>
</protein>
<comment type="caution">
    <text evidence="1">The sequence shown here is derived from an EMBL/GenBank/DDBJ whole genome shotgun (WGS) entry which is preliminary data.</text>
</comment>
<sequence length="104" mass="11201">PAQFIPSTTPVSLQSSPVHPNTPEFIPSLFQFPPVSSIFRSSVAQSSPQCSQCPICPAVINGQGDQLLFNAFLKVISSGLAPAESHTPPLLPLAMQRRRLARCF</sequence>
<dbReference type="Proteomes" id="UP000276834">
    <property type="component" value="Unassembled WGS sequence"/>
</dbReference>
<name>A0A3L8RV53_CHLGU</name>